<protein>
    <submittedName>
        <fullName evidence="2">Uncharacterized protein</fullName>
    </submittedName>
</protein>
<proteinExistence type="predicted"/>
<dbReference type="EnsemblPlants" id="OPUNC10G00150.1">
    <property type="protein sequence ID" value="OPUNC10G00150.1"/>
    <property type="gene ID" value="OPUNC10G00150"/>
</dbReference>
<keyword evidence="3" id="KW-1185">Reference proteome</keyword>
<reference evidence="2" key="1">
    <citation type="submission" date="2015-04" db="UniProtKB">
        <authorList>
            <consortium name="EnsemblPlants"/>
        </authorList>
    </citation>
    <scope>IDENTIFICATION</scope>
</reference>
<dbReference type="Gramene" id="OPUNC10G00150.1">
    <property type="protein sequence ID" value="OPUNC10G00150.1"/>
    <property type="gene ID" value="OPUNC10G00150"/>
</dbReference>
<reference evidence="2" key="2">
    <citation type="submission" date="2018-05" db="EMBL/GenBank/DDBJ databases">
        <title>OpunRS2 (Oryza punctata Reference Sequence Version 2).</title>
        <authorList>
            <person name="Zhang J."/>
            <person name="Kudrna D."/>
            <person name="Lee S."/>
            <person name="Talag J."/>
            <person name="Welchert J."/>
            <person name="Wing R.A."/>
        </authorList>
    </citation>
    <scope>NUCLEOTIDE SEQUENCE [LARGE SCALE GENOMIC DNA]</scope>
</reference>
<dbReference type="Proteomes" id="UP000026962">
    <property type="component" value="Chromosome 10"/>
</dbReference>
<name>A0A0E0M4X2_ORYPU</name>
<evidence type="ECO:0000313" key="3">
    <source>
        <dbReference type="Proteomes" id="UP000026962"/>
    </source>
</evidence>
<evidence type="ECO:0000256" key="1">
    <source>
        <dbReference type="SAM" id="MobiDB-lite"/>
    </source>
</evidence>
<feature type="compositionally biased region" description="Gly residues" evidence="1">
    <location>
        <begin position="16"/>
        <end position="31"/>
    </location>
</feature>
<sequence length="155" mass="17211">MVVGGGSGGREEPEDGGGGHSSDGSDGGNLGGDDQHGRWGQRNSGAGAWQGQPATQTPLSGREEVTRLQEEEVRYRTPFRVGDHHCYQARIVSEPEFRFRTRYRCDSVDSAIQDVTREAFLRLNAIHRAEVERTERTYHIANMEGHENDPFALIT</sequence>
<organism evidence="2">
    <name type="scientific">Oryza punctata</name>
    <name type="common">Red rice</name>
    <dbReference type="NCBI Taxonomy" id="4537"/>
    <lineage>
        <taxon>Eukaryota</taxon>
        <taxon>Viridiplantae</taxon>
        <taxon>Streptophyta</taxon>
        <taxon>Embryophyta</taxon>
        <taxon>Tracheophyta</taxon>
        <taxon>Spermatophyta</taxon>
        <taxon>Magnoliopsida</taxon>
        <taxon>Liliopsida</taxon>
        <taxon>Poales</taxon>
        <taxon>Poaceae</taxon>
        <taxon>BOP clade</taxon>
        <taxon>Oryzoideae</taxon>
        <taxon>Oryzeae</taxon>
        <taxon>Oryzinae</taxon>
        <taxon>Oryza</taxon>
    </lineage>
</organism>
<evidence type="ECO:0000313" key="2">
    <source>
        <dbReference type="EnsemblPlants" id="OPUNC10G00150.1"/>
    </source>
</evidence>
<dbReference type="AlphaFoldDB" id="A0A0E0M4X2"/>
<dbReference type="HOGENOM" id="CLU_1698348_0_0_1"/>
<feature type="region of interest" description="Disordered" evidence="1">
    <location>
        <begin position="1"/>
        <end position="69"/>
    </location>
</feature>
<accession>A0A0E0M4X2</accession>